<name>A0A6A6JSY8_WESOR</name>
<dbReference type="RefSeq" id="XP_033657259.1">
    <property type="nucleotide sequence ID" value="XM_033793547.1"/>
</dbReference>
<keyword evidence="2" id="KW-1185">Reference proteome</keyword>
<dbReference type="Proteomes" id="UP000800097">
    <property type="component" value="Unassembled WGS sequence"/>
</dbReference>
<dbReference type="AlphaFoldDB" id="A0A6A6JSY8"/>
<evidence type="ECO:0000313" key="1">
    <source>
        <dbReference type="EMBL" id="KAF2279720.1"/>
    </source>
</evidence>
<dbReference type="SUPFAM" id="SSF54001">
    <property type="entry name" value="Cysteine proteinases"/>
    <property type="match status" value="1"/>
</dbReference>
<sequence>MEGGHYYALTKDRNGNWFDCNDACITPLGGFENMAKKSRTHGLTCFSIAEKLGMQLLYTRSSHM</sequence>
<gene>
    <name evidence="1" type="ORF">EI97DRAFT_184882</name>
</gene>
<dbReference type="GeneID" id="54546722"/>
<proteinExistence type="predicted"/>
<accession>A0A6A6JSY8</accession>
<reference evidence="1" key="1">
    <citation type="journal article" date="2020" name="Stud. Mycol.">
        <title>101 Dothideomycetes genomes: a test case for predicting lifestyles and emergence of pathogens.</title>
        <authorList>
            <person name="Haridas S."/>
            <person name="Albert R."/>
            <person name="Binder M."/>
            <person name="Bloem J."/>
            <person name="Labutti K."/>
            <person name="Salamov A."/>
            <person name="Andreopoulos B."/>
            <person name="Baker S."/>
            <person name="Barry K."/>
            <person name="Bills G."/>
            <person name="Bluhm B."/>
            <person name="Cannon C."/>
            <person name="Castanera R."/>
            <person name="Culley D."/>
            <person name="Daum C."/>
            <person name="Ezra D."/>
            <person name="Gonzalez J."/>
            <person name="Henrissat B."/>
            <person name="Kuo A."/>
            <person name="Liang C."/>
            <person name="Lipzen A."/>
            <person name="Lutzoni F."/>
            <person name="Magnuson J."/>
            <person name="Mondo S."/>
            <person name="Nolan M."/>
            <person name="Ohm R."/>
            <person name="Pangilinan J."/>
            <person name="Park H.-J."/>
            <person name="Ramirez L."/>
            <person name="Alfaro M."/>
            <person name="Sun H."/>
            <person name="Tritt A."/>
            <person name="Yoshinaga Y."/>
            <person name="Zwiers L.-H."/>
            <person name="Turgeon B."/>
            <person name="Goodwin S."/>
            <person name="Spatafora J."/>
            <person name="Crous P."/>
            <person name="Grigoriev I."/>
        </authorList>
    </citation>
    <scope>NUCLEOTIDE SEQUENCE</scope>
    <source>
        <strain evidence="1">CBS 379.55</strain>
    </source>
</reference>
<dbReference type="Gene3D" id="3.90.70.10">
    <property type="entry name" value="Cysteine proteinases"/>
    <property type="match status" value="1"/>
</dbReference>
<evidence type="ECO:0000313" key="2">
    <source>
        <dbReference type="Proteomes" id="UP000800097"/>
    </source>
</evidence>
<dbReference type="EMBL" id="ML986486">
    <property type="protein sequence ID" value="KAF2279720.1"/>
    <property type="molecule type" value="Genomic_DNA"/>
</dbReference>
<evidence type="ECO:0008006" key="3">
    <source>
        <dbReference type="Google" id="ProtNLM"/>
    </source>
</evidence>
<dbReference type="InterPro" id="IPR038765">
    <property type="entry name" value="Papain-like_cys_pep_sf"/>
</dbReference>
<organism evidence="1 2">
    <name type="scientific">Westerdykella ornata</name>
    <dbReference type="NCBI Taxonomy" id="318751"/>
    <lineage>
        <taxon>Eukaryota</taxon>
        <taxon>Fungi</taxon>
        <taxon>Dikarya</taxon>
        <taxon>Ascomycota</taxon>
        <taxon>Pezizomycotina</taxon>
        <taxon>Dothideomycetes</taxon>
        <taxon>Pleosporomycetidae</taxon>
        <taxon>Pleosporales</taxon>
        <taxon>Sporormiaceae</taxon>
        <taxon>Westerdykella</taxon>
    </lineage>
</organism>
<protein>
    <recommendedName>
        <fullName evidence="3">USP domain-containing protein</fullName>
    </recommendedName>
</protein>